<evidence type="ECO:0000256" key="1">
    <source>
        <dbReference type="ARBA" id="ARBA00004123"/>
    </source>
</evidence>
<evidence type="ECO:0000259" key="10">
    <source>
        <dbReference type="PROSITE" id="PS50157"/>
    </source>
</evidence>
<dbReference type="Gene3D" id="3.30.160.60">
    <property type="entry name" value="Classic Zinc Finger"/>
    <property type="match status" value="1"/>
</dbReference>
<dbReference type="PANTHER" id="PTHR45801">
    <property type="entry name" value="OS07G0101800 PROTEIN"/>
    <property type="match status" value="1"/>
</dbReference>
<keyword evidence="6" id="KW-0804">Transcription</keyword>
<protein>
    <recommendedName>
        <fullName evidence="10">C2H2-type domain-containing protein</fullName>
    </recommendedName>
</protein>
<dbReference type="PROSITE" id="PS00028">
    <property type="entry name" value="ZINC_FINGER_C2H2_1"/>
    <property type="match status" value="1"/>
</dbReference>
<keyword evidence="12" id="KW-1185">Reference proteome</keyword>
<dbReference type="GO" id="GO:0005634">
    <property type="term" value="C:nucleus"/>
    <property type="evidence" value="ECO:0007669"/>
    <property type="project" value="UniProtKB-SubCell"/>
</dbReference>
<evidence type="ECO:0000256" key="3">
    <source>
        <dbReference type="ARBA" id="ARBA00022771"/>
    </source>
</evidence>
<keyword evidence="2" id="KW-0479">Metal-binding</keyword>
<proteinExistence type="predicted"/>
<evidence type="ECO:0000256" key="7">
    <source>
        <dbReference type="ARBA" id="ARBA00023242"/>
    </source>
</evidence>
<keyword evidence="4" id="KW-0862">Zinc</keyword>
<reference evidence="11 12" key="1">
    <citation type="submission" date="2018-06" db="EMBL/GenBank/DDBJ databases">
        <title>The Genome of Cuscuta australis (Dodder) Provides Insight into the Evolution of Plant Parasitism.</title>
        <authorList>
            <person name="Liu H."/>
        </authorList>
    </citation>
    <scope>NUCLEOTIDE SEQUENCE [LARGE SCALE GENOMIC DNA]</scope>
    <source>
        <strain evidence="12">cv. Yunnan</strain>
        <tissue evidence="11">Vines</tissue>
    </source>
</reference>
<evidence type="ECO:0000313" key="11">
    <source>
        <dbReference type="EMBL" id="RAL38378.1"/>
    </source>
</evidence>
<name>A0A328D159_9ASTE</name>
<dbReference type="AlphaFoldDB" id="A0A328D159"/>
<keyword evidence="7" id="KW-0539">Nucleus</keyword>
<feature type="domain" description="C2H2-type" evidence="10">
    <location>
        <begin position="33"/>
        <end position="60"/>
    </location>
</feature>
<keyword evidence="5" id="KW-0805">Transcription regulation</keyword>
<gene>
    <name evidence="11" type="ORF">DM860_002356</name>
</gene>
<evidence type="ECO:0000256" key="2">
    <source>
        <dbReference type="ARBA" id="ARBA00022723"/>
    </source>
</evidence>
<dbReference type="InterPro" id="IPR013087">
    <property type="entry name" value="Znf_C2H2_type"/>
</dbReference>
<evidence type="ECO:0000256" key="4">
    <source>
        <dbReference type="ARBA" id="ARBA00022833"/>
    </source>
</evidence>
<feature type="region of interest" description="Disordered" evidence="9">
    <location>
        <begin position="1"/>
        <end position="28"/>
    </location>
</feature>
<feature type="region of interest" description="Disordered" evidence="9">
    <location>
        <begin position="143"/>
        <end position="167"/>
    </location>
</feature>
<feature type="region of interest" description="Disordered" evidence="9">
    <location>
        <begin position="60"/>
        <end position="86"/>
    </location>
</feature>
<dbReference type="PANTHER" id="PTHR45801:SF97">
    <property type="entry name" value="TRANSCRIPTIONAL REGULATOR TAC1-LIKE"/>
    <property type="match status" value="1"/>
</dbReference>
<dbReference type="EMBL" id="NQVE01000209">
    <property type="protein sequence ID" value="RAL38378.1"/>
    <property type="molecule type" value="Genomic_DNA"/>
</dbReference>
<evidence type="ECO:0000313" key="12">
    <source>
        <dbReference type="Proteomes" id="UP000249390"/>
    </source>
</evidence>
<evidence type="ECO:0000256" key="6">
    <source>
        <dbReference type="ARBA" id="ARBA00023163"/>
    </source>
</evidence>
<evidence type="ECO:0000256" key="5">
    <source>
        <dbReference type="ARBA" id="ARBA00023015"/>
    </source>
</evidence>
<dbReference type="SUPFAM" id="SSF57667">
    <property type="entry name" value="beta-beta-alpha zinc fingers"/>
    <property type="match status" value="1"/>
</dbReference>
<evidence type="ECO:0000256" key="9">
    <source>
        <dbReference type="SAM" id="MobiDB-lite"/>
    </source>
</evidence>
<organism evidence="11 12">
    <name type="scientific">Cuscuta australis</name>
    <dbReference type="NCBI Taxonomy" id="267555"/>
    <lineage>
        <taxon>Eukaryota</taxon>
        <taxon>Viridiplantae</taxon>
        <taxon>Streptophyta</taxon>
        <taxon>Embryophyta</taxon>
        <taxon>Tracheophyta</taxon>
        <taxon>Spermatophyta</taxon>
        <taxon>Magnoliopsida</taxon>
        <taxon>eudicotyledons</taxon>
        <taxon>Gunneridae</taxon>
        <taxon>Pentapetalae</taxon>
        <taxon>asterids</taxon>
        <taxon>lamiids</taxon>
        <taxon>Solanales</taxon>
        <taxon>Convolvulaceae</taxon>
        <taxon>Cuscuteae</taxon>
        <taxon>Cuscuta</taxon>
        <taxon>Cuscuta subgen. Grammica</taxon>
        <taxon>Cuscuta sect. Cleistogrammica</taxon>
    </lineage>
</organism>
<accession>A0A328D159</accession>
<evidence type="ECO:0000256" key="8">
    <source>
        <dbReference type="PROSITE-ProRule" id="PRU00042"/>
    </source>
</evidence>
<dbReference type="GO" id="GO:0008270">
    <property type="term" value="F:zinc ion binding"/>
    <property type="evidence" value="ECO:0007669"/>
    <property type="project" value="UniProtKB-KW"/>
</dbReference>
<dbReference type="InterPro" id="IPR052426">
    <property type="entry name" value="Plant_dev_regulator"/>
</dbReference>
<keyword evidence="3 8" id="KW-0863">Zinc-finger</keyword>
<dbReference type="Proteomes" id="UP000249390">
    <property type="component" value="Unassembled WGS sequence"/>
</dbReference>
<comment type="caution">
    <text evidence="11">The sequence shown here is derived from an EMBL/GenBank/DDBJ whole genome shotgun (WGS) entry which is preliminary data.</text>
</comment>
<feature type="compositionally biased region" description="Polar residues" evidence="9">
    <location>
        <begin position="1"/>
        <end position="12"/>
    </location>
</feature>
<sequence>MEVEKQTSNGTGAPSYEPSSQRDDGLMGPSRSYECTFCKGGFTNAQALGGHMNIHRKDRLKVASKQQKKSNGSNYHQETSFPRKSNHDHYGTIHEQPFHQAYYNNNDQFHYYVPPPPSNPGYQQMHRNQYHMRYEGDFMGASDLSLRVGPTDTTEGEGGRGEWNGGNEKIDLELRLGYHN</sequence>
<dbReference type="PROSITE" id="PS50157">
    <property type="entry name" value="ZINC_FINGER_C2H2_2"/>
    <property type="match status" value="1"/>
</dbReference>
<dbReference type="InterPro" id="IPR036236">
    <property type="entry name" value="Znf_C2H2_sf"/>
</dbReference>
<comment type="subcellular location">
    <subcellularLocation>
        <location evidence="1">Nucleus</location>
    </subcellularLocation>
</comment>
<feature type="compositionally biased region" description="Polar residues" evidence="9">
    <location>
        <begin position="69"/>
        <end position="83"/>
    </location>
</feature>